<comment type="caution">
    <text evidence="7">The sequence shown here is derived from an EMBL/GenBank/DDBJ whole genome shotgun (WGS) entry which is preliminary data.</text>
</comment>
<keyword evidence="3" id="KW-0460">Magnesium</keyword>
<protein>
    <recommendedName>
        <fullName evidence="3">Coenzyme A biosynthesis bifunctional protein CoaBC</fullName>
    </recommendedName>
    <alternativeName>
        <fullName evidence="3">DNA/pantothenate metabolism flavoprotein</fullName>
    </alternativeName>
    <alternativeName>
        <fullName evidence="3">Phosphopantothenoylcysteine synthetase/decarboxylase</fullName>
        <shortName evidence="3">PPCS-PPCDC</shortName>
    </alternativeName>
    <domain>
        <recommendedName>
            <fullName evidence="3">Phosphopantothenoylcysteine decarboxylase</fullName>
            <shortName evidence="3">PPC decarboxylase</shortName>
            <shortName evidence="3">PPC-DC</shortName>
            <ecNumber evidence="3">4.1.1.36</ecNumber>
        </recommendedName>
        <alternativeName>
            <fullName evidence="3">CoaC</fullName>
        </alternativeName>
    </domain>
    <domain>
        <recommendedName>
            <fullName evidence="3">Phosphopantothenate--cysteine ligase</fullName>
            <ecNumber evidence="3">6.3.2.5</ecNumber>
        </recommendedName>
        <alternativeName>
            <fullName evidence="3">CoaB</fullName>
        </alternativeName>
        <alternativeName>
            <fullName evidence="3">Phosphopantothenoylcysteine synthetase</fullName>
            <shortName evidence="3">PPC synthetase</shortName>
            <shortName evidence="3">PPC-S</shortName>
        </alternativeName>
    </domain>
</protein>
<evidence type="ECO:0000256" key="3">
    <source>
        <dbReference type="HAMAP-Rule" id="MF_02225"/>
    </source>
</evidence>
<keyword evidence="3" id="KW-0511">Multifunctional enzyme</keyword>
<comment type="catalytic activity">
    <reaction evidence="3 4">
        <text>N-[(R)-4-phosphopantothenoyl]-L-cysteine + H(+) = (R)-4'-phosphopantetheine + CO2</text>
        <dbReference type="Rhea" id="RHEA:16793"/>
        <dbReference type="ChEBI" id="CHEBI:15378"/>
        <dbReference type="ChEBI" id="CHEBI:16526"/>
        <dbReference type="ChEBI" id="CHEBI:59458"/>
        <dbReference type="ChEBI" id="CHEBI:61723"/>
        <dbReference type="EC" id="4.1.1.36"/>
    </reaction>
</comment>
<reference evidence="7 8" key="1">
    <citation type="submission" date="2019-03" db="EMBL/GenBank/DDBJ databases">
        <title>Metabolic reconstructions from genomes of highly enriched 'Candidatus Accumulibacter' and 'Candidatus Competibacter' bioreactor populations.</title>
        <authorList>
            <person name="Annavajhala M.K."/>
            <person name="Welles L."/>
            <person name="Abbas B."/>
            <person name="Sorokin D."/>
            <person name="Park H."/>
            <person name="Van Loosdrecht M."/>
            <person name="Chandran K."/>
        </authorList>
    </citation>
    <scope>NUCLEOTIDE SEQUENCE [LARGE SCALE GENOMIC DNA]</scope>
    <source>
        <strain evidence="7 8">SBR_G</strain>
    </source>
</reference>
<evidence type="ECO:0000256" key="1">
    <source>
        <dbReference type="ARBA" id="ARBA00022793"/>
    </source>
</evidence>
<evidence type="ECO:0000313" key="8">
    <source>
        <dbReference type="Proteomes" id="UP000760480"/>
    </source>
</evidence>
<comment type="cofactor">
    <cofactor evidence="3">
        <name>FMN</name>
        <dbReference type="ChEBI" id="CHEBI:58210"/>
    </cofactor>
    <text evidence="3">Binds 1 FMN per subunit.</text>
</comment>
<keyword evidence="3" id="KW-0479">Metal-binding</keyword>
<keyword evidence="2 3" id="KW-0456">Lyase</keyword>
<comment type="caution">
    <text evidence="3">Lacks conserved residue(s) required for the propagation of feature annotation.</text>
</comment>
<accession>A0ABX1TL37</accession>
<feature type="binding site" evidence="3">
    <location>
        <position position="412"/>
    </location>
    <ligand>
        <name>CTP</name>
        <dbReference type="ChEBI" id="CHEBI:37563"/>
    </ligand>
</feature>
<keyword evidence="3 4" id="KW-0436">Ligase</keyword>
<dbReference type="EMBL" id="SPMZ01000038">
    <property type="protein sequence ID" value="NMQ20122.1"/>
    <property type="molecule type" value="Genomic_DNA"/>
</dbReference>
<feature type="active site" description="Proton donor" evidence="3">
    <location>
        <position position="210"/>
    </location>
</feature>
<comment type="similarity">
    <text evidence="3 4">In the C-terminal section; belongs to the PPC synthetase family.</text>
</comment>
<feature type="region of interest" description="Phosphopantothenate--cysteine ligase" evidence="3">
    <location>
        <begin position="265"/>
        <end position="478"/>
    </location>
</feature>
<dbReference type="Pfam" id="PF02441">
    <property type="entry name" value="Flavoprotein"/>
    <property type="match status" value="1"/>
</dbReference>
<dbReference type="PANTHER" id="PTHR14359">
    <property type="entry name" value="HOMO-OLIGOMERIC FLAVIN CONTAINING CYS DECARBOXYLASE FAMILY"/>
    <property type="match status" value="1"/>
</dbReference>
<dbReference type="EC" id="6.3.2.5" evidence="3"/>
<evidence type="ECO:0000256" key="4">
    <source>
        <dbReference type="RuleBase" id="RU364078"/>
    </source>
</evidence>
<feature type="binding site" evidence="3">
    <location>
        <position position="398"/>
    </location>
    <ligand>
        <name>CTP</name>
        <dbReference type="ChEBI" id="CHEBI:37563"/>
    </ligand>
</feature>
<dbReference type="InterPro" id="IPR035929">
    <property type="entry name" value="CoaB-like_sf"/>
</dbReference>
<dbReference type="SUPFAM" id="SSF102645">
    <property type="entry name" value="CoaB-like"/>
    <property type="match status" value="1"/>
</dbReference>
<feature type="binding site" evidence="3">
    <location>
        <position position="363"/>
    </location>
    <ligand>
        <name>CTP</name>
        <dbReference type="ChEBI" id="CHEBI:37563"/>
    </ligand>
</feature>
<dbReference type="Gene3D" id="3.40.50.1950">
    <property type="entry name" value="Flavin prenyltransferase-like"/>
    <property type="match status" value="1"/>
</dbReference>
<dbReference type="NCBIfam" id="TIGR00521">
    <property type="entry name" value="coaBC_dfp"/>
    <property type="match status" value="1"/>
</dbReference>
<evidence type="ECO:0000313" key="7">
    <source>
        <dbReference type="EMBL" id="NMQ20122.1"/>
    </source>
</evidence>
<dbReference type="InterPro" id="IPR005252">
    <property type="entry name" value="CoaBC"/>
</dbReference>
<feature type="domain" description="DNA/pantothenate metabolism flavoprotein C-terminal" evidence="6">
    <location>
        <begin position="260"/>
        <end position="469"/>
    </location>
</feature>
<proteinExistence type="inferred from homology"/>
<sequence length="478" mass="50875">MASNHVSSHVAWLDALFISACLSNPALSCFCTCSSCAKLAAISPIARSFAMLQPLAKKRILLGVTGGIAAYKSADLTRRLREAGAEVQVAMTPAATAFVAPLTFQAVSGQPVRVDLLDTHAEAGMGHIELARWADLILIAPATADFLARLAHGMANDLLSTLCLATDQPIAVAPAMNRLMWQNVATQDNCRLLARRGVHIWGPGVGEQACGEIGAGRMLEAVELCGHVVELLGAREGMAEIHPEPSIANPVTAPLASHDLQGLTVLITAGPTREALDPVRFISNHSSGKMGFAVAGAAAMAGARVILVSGPVNLKTPPSVERIDVDSAIEMHEAVMARAQRADIFIATAAVADYRAASPAEQKIKKTHDTLSLELVRNPDILAEVAALRSHRPFTVGFAAETHDVLHYAEDKRRRKNLDLIAANRVGVAGSGFGSEQNELHVLWEGGERVLPLAEKTLLGQQLVTLIAARYRCWKGER</sequence>
<feature type="binding site" evidence="3">
    <location>
        <begin position="379"/>
        <end position="382"/>
    </location>
    <ligand>
        <name>CTP</name>
        <dbReference type="ChEBI" id="CHEBI:37563"/>
    </ligand>
</feature>
<dbReference type="Pfam" id="PF04127">
    <property type="entry name" value="DFP"/>
    <property type="match status" value="1"/>
</dbReference>
<feature type="domain" description="Flavoprotein" evidence="5">
    <location>
        <begin position="58"/>
        <end position="230"/>
    </location>
</feature>
<feature type="region of interest" description="Phosphopantothenoylcysteine decarboxylase" evidence="3">
    <location>
        <begin position="1"/>
        <end position="264"/>
    </location>
</feature>
<comment type="similarity">
    <text evidence="3 4">In the N-terminal section; belongs to the HFCD (homo-oligomeric flavin containing Cys decarboxylase) superfamily.</text>
</comment>
<evidence type="ECO:0000256" key="2">
    <source>
        <dbReference type="ARBA" id="ARBA00023239"/>
    </source>
</evidence>
<keyword evidence="3 4" id="KW-0288">FMN</keyword>
<dbReference type="Proteomes" id="UP000760480">
    <property type="component" value="Unassembled WGS sequence"/>
</dbReference>
<organism evidence="7 8">
    <name type="scientific">Candidatus Competibacter phosphatis</name>
    <dbReference type="NCBI Taxonomy" id="221280"/>
    <lineage>
        <taxon>Bacteria</taxon>
        <taxon>Pseudomonadati</taxon>
        <taxon>Pseudomonadota</taxon>
        <taxon>Gammaproteobacteria</taxon>
        <taxon>Candidatus Competibacteraceae</taxon>
        <taxon>Candidatus Competibacter</taxon>
    </lineage>
</organism>
<keyword evidence="3 4" id="KW-0285">Flavoprotein</keyword>
<comment type="pathway">
    <text evidence="3 4">Cofactor biosynthesis; coenzyme A biosynthesis; CoA from (R)-pantothenate: step 3/5.</text>
</comment>
<name>A0ABX1TL37_9GAMM</name>
<dbReference type="EC" id="4.1.1.36" evidence="3"/>
<keyword evidence="8" id="KW-1185">Reference proteome</keyword>
<dbReference type="InterPro" id="IPR003382">
    <property type="entry name" value="Flavoprotein"/>
</dbReference>
<dbReference type="SUPFAM" id="SSF52507">
    <property type="entry name" value="Homo-oligomeric flavin-containing Cys decarboxylases, HFCD"/>
    <property type="match status" value="1"/>
</dbReference>
<dbReference type="PANTHER" id="PTHR14359:SF6">
    <property type="entry name" value="PHOSPHOPANTOTHENOYLCYSTEINE DECARBOXYLASE"/>
    <property type="match status" value="1"/>
</dbReference>
<evidence type="ECO:0000259" key="6">
    <source>
        <dbReference type="Pfam" id="PF04127"/>
    </source>
</evidence>
<dbReference type="GO" id="GO:0004633">
    <property type="term" value="F:phosphopantothenoylcysteine decarboxylase activity"/>
    <property type="evidence" value="ECO:0007669"/>
    <property type="project" value="UniProtKB-EC"/>
</dbReference>
<keyword evidence="1 3" id="KW-0210">Decarboxylase</keyword>
<comment type="catalytic activity">
    <reaction evidence="3 4">
        <text>(R)-4'-phosphopantothenate + L-cysteine + CTP = N-[(R)-4-phosphopantothenoyl]-L-cysteine + CMP + diphosphate + H(+)</text>
        <dbReference type="Rhea" id="RHEA:19397"/>
        <dbReference type="ChEBI" id="CHEBI:10986"/>
        <dbReference type="ChEBI" id="CHEBI:15378"/>
        <dbReference type="ChEBI" id="CHEBI:33019"/>
        <dbReference type="ChEBI" id="CHEBI:35235"/>
        <dbReference type="ChEBI" id="CHEBI:37563"/>
        <dbReference type="ChEBI" id="CHEBI:59458"/>
        <dbReference type="ChEBI" id="CHEBI:60377"/>
        <dbReference type="EC" id="6.3.2.5"/>
    </reaction>
</comment>
<feature type="binding site" evidence="3">
    <location>
        <position position="353"/>
    </location>
    <ligand>
        <name>CTP</name>
        <dbReference type="ChEBI" id="CHEBI:37563"/>
    </ligand>
</feature>
<comment type="pathway">
    <text evidence="3 4">Cofactor biosynthesis; coenzyme A biosynthesis; CoA from (R)-pantothenate: step 2/5.</text>
</comment>
<evidence type="ECO:0000259" key="5">
    <source>
        <dbReference type="Pfam" id="PF02441"/>
    </source>
</evidence>
<dbReference type="Gene3D" id="3.40.50.10300">
    <property type="entry name" value="CoaB-like"/>
    <property type="match status" value="1"/>
</dbReference>
<comment type="function">
    <text evidence="4">Catalyzes two steps in the biosynthesis of coenzyme A. In the first step cysteine is conjugated to 4'-phosphopantothenate to form 4-phosphopantothenoylcysteine, in the latter compound is decarboxylated to form 4'-phosphopantotheine.</text>
</comment>
<comment type="cofactor">
    <cofactor evidence="3">
        <name>Mg(2+)</name>
        <dbReference type="ChEBI" id="CHEBI:18420"/>
    </cofactor>
</comment>
<dbReference type="GO" id="GO:0004632">
    <property type="term" value="F:phosphopantothenate--cysteine ligase activity"/>
    <property type="evidence" value="ECO:0007669"/>
    <property type="project" value="UniProtKB-EC"/>
</dbReference>
<dbReference type="InterPro" id="IPR036551">
    <property type="entry name" value="Flavin_trans-like"/>
</dbReference>
<feature type="binding site" evidence="3">
    <location>
        <position position="416"/>
    </location>
    <ligand>
        <name>CTP</name>
        <dbReference type="ChEBI" id="CHEBI:37563"/>
    </ligand>
</feature>
<comment type="function">
    <text evidence="3">Catalyzes two sequential steps in the biosynthesis of coenzyme A. In the first step cysteine is conjugated to 4'-phosphopantothenate to form 4-phosphopantothenoylcysteine. In the second step the latter compound is decarboxylated to form 4'-phosphopantotheine.</text>
</comment>
<gene>
    <name evidence="3 7" type="primary">coaBC</name>
    <name evidence="7" type="ORF">E4P82_13485</name>
</gene>
<dbReference type="HAMAP" id="MF_02225">
    <property type="entry name" value="CoaBC"/>
    <property type="match status" value="1"/>
</dbReference>
<dbReference type="InterPro" id="IPR007085">
    <property type="entry name" value="DNA/pantothenate-metab_flavo_C"/>
</dbReference>